<dbReference type="EMBL" id="AGYT01000025">
    <property type="protein sequence ID" value="ENY98781.1"/>
    <property type="molecule type" value="Genomic_DNA"/>
</dbReference>
<name>N9XT68_9CLOT</name>
<gene>
    <name evidence="1" type="ORF">HMPREF1092_03261</name>
</gene>
<dbReference type="PATRIC" id="fig|999411.4.peg.3176"/>
<protein>
    <submittedName>
        <fullName evidence="1">Uncharacterized protein</fullName>
    </submittedName>
</protein>
<dbReference type="HOGENOM" id="CLU_1123034_0_0_9"/>
<proteinExistence type="predicted"/>
<dbReference type="AlphaFoldDB" id="N9XT68"/>
<dbReference type="RefSeq" id="WP_002599701.1">
    <property type="nucleotide sequence ID" value="NZ_KB850959.1"/>
</dbReference>
<comment type="caution">
    <text evidence="1">The sequence shown here is derived from an EMBL/GenBank/DDBJ whole genome shotgun (WGS) entry which is preliminary data.</text>
</comment>
<sequence>MDIDNKRAIRNAKVSISLFINKKIRYIDIIEIMKENVSDKIFEEWKKDNLYKENGYIYYKDFKLSNKNVDELNEYLNYKLYNKIEKYSELNWDNTVELKGPISELQISAFNRLRKEIYNEEPLSNEEILANFNKTTLSKELDSLFKIYRYDRKIYIKATDKQLRYLNKLYRKANNITNNRYNHYLELDRRVAAEKISKLIKEIEAKNNLIAENDTLYKTLITENNEEDNDVDKCIVIDIFKYKNRKS</sequence>
<keyword evidence="2" id="KW-1185">Reference proteome</keyword>
<organism evidence="1 2">
    <name type="scientific">Clostridium thermobutyricum</name>
    <dbReference type="NCBI Taxonomy" id="29372"/>
    <lineage>
        <taxon>Bacteria</taxon>
        <taxon>Bacillati</taxon>
        <taxon>Bacillota</taxon>
        <taxon>Clostridia</taxon>
        <taxon>Eubacteriales</taxon>
        <taxon>Clostridiaceae</taxon>
        <taxon>Clostridium</taxon>
    </lineage>
</organism>
<evidence type="ECO:0000313" key="1">
    <source>
        <dbReference type="EMBL" id="ENY98781.1"/>
    </source>
</evidence>
<accession>N9XT68</accession>
<evidence type="ECO:0000313" key="2">
    <source>
        <dbReference type="Proteomes" id="UP000013097"/>
    </source>
</evidence>
<reference evidence="1 2" key="1">
    <citation type="submission" date="2013-01" db="EMBL/GenBank/DDBJ databases">
        <title>The Genome Sequence of Clostridium colicanis 209318.</title>
        <authorList>
            <consortium name="The Broad Institute Genome Sequencing Platform"/>
            <person name="Earl A."/>
            <person name="Ward D."/>
            <person name="Feldgarden M."/>
            <person name="Gevers D."/>
            <person name="Courvalin P."/>
            <person name="Lambert T."/>
            <person name="Walker B."/>
            <person name="Young S.K."/>
            <person name="Zeng Q."/>
            <person name="Gargeya S."/>
            <person name="Fitzgerald M."/>
            <person name="Haas B."/>
            <person name="Abouelleil A."/>
            <person name="Alvarado L."/>
            <person name="Arachchi H.M."/>
            <person name="Berlin A.M."/>
            <person name="Chapman S.B."/>
            <person name="Dewar J."/>
            <person name="Goldberg J."/>
            <person name="Griggs A."/>
            <person name="Gujja S."/>
            <person name="Hansen M."/>
            <person name="Howarth C."/>
            <person name="Imamovic A."/>
            <person name="Larimer J."/>
            <person name="McCowan C."/>
            <person name="Murphy C."/>
            <person name="Neiman D."/>
            <person name="Pearson M."/>
            <person name="Priest M."/>
            <person name="Roberts A."/>
            <person name="Saif S."/>
            <person name="Shea T."/>
            <person name="Sisk P."/>
            <person name="Sykes S."/>
            <person name="Wortman J."/>
            <person name="Nusbaum C."/>
            <person name="Birren B."/>
        </authorList>
    </citation>
    <scope>NUCLEOTIDE SEQUENCE [LARGE SCALE GENOMIC DNA]</scope>
    <source>
        <strain evidence="1 2">209318</strain>
    </source>
</reference>
<dbReference type="Proteomes" id="UP000013097">
    <property type="component" value="Unassembled WGS sequence"/>
</dbReference>